<comment type="caution">
    <text evidence="1">The sequence shown here is derived from an EMBL/GenBank/DDBJ whole genome shotgun (WGS) entry which is preliminary data.</text>
</comment>
<evidence type="ECO:0000313" key="1">
    <source>
        <dbReference type="EMBL" id="MBB5960902.1"/>
    </source>
</evidence>
<dbReference type="EMBL" id="JACHJJ010000001">
    <property type="protein sequence ID" value="MBB5960902.1"/>
    <property type="molecule type" value="Genomic_DNA"/>
</dbReference>
<dbReference type="InterPro" id="IPR045592">
    <property type="entry name" value="DUF6461"/>
</dbReference>
<proteinExistence type="predicted"/>
<name>A0A841CR45_PLAVE</name>
<reference evidence="1 2" key="1">
    <citation type="submission" date="2020-08" db="EMBL/GenBank/DDBJ databases">
        <title>Genomic Encyclopedia of Type Strains, Phase III (KMG-III): the genomes of soil and plant-associated and newly described type strains.</title>
        <authorList>
            <person name="Whitman W."/>
        </authorList>
    </citation>
    <scope>NUCLEOTIDE SEQUENCE [LARGE SCALE GENOMIC DNA]</scope>
    <source>
        <strain evidence="1 2">CECT 3303</strain>
    </source>
</reference>
<keyword evidence="2" id="KW-1185">Reference proteome</keyword>
<sequence length="106" mass="11968">MLDRFRSPTRRRTAGRGIDTAPGFFSRFFRGHRDRTLLVAPGGSRFGIAEEIIMPLSAGTRVVAHSLLEIKALDYFFWIEDGELRFCFVAQDGYPAPRSGGFPCPW</sequence>
<evidence type="ECO:0000313" key="2">
    <source>
        <dbReference type="Proteomes" id="UP000562352"/>
    </source>
</evidence>
<protein>
    <submittedName>
        <fullName evidence="1">Uncharacterized protein</fullName>
    </submittedName>
</protein>
<dbReference type="Proteomes" id="UP000562352">
    <property type="component" value="Unassembled WGS sequence"/>
</dbReference>
<dbReference type="Pfam" id="PF20062">
    <property type="entry name" value="DUF6461"/>
    <property type="match status" value="1"/>
</dbReference>
<gene>
    <name evidence="1" type="ORF">FHS22_000140</name>
</gene>
<accession>A0A841CR45</accession>
<organism evidence="1 2">
    <name type="scientific">Planomonospora venezuelensis</name>
    <dbReference type="NCBI Taxonomy" id="1999"/>
    <lineage>
        <taxon>Bacteria</taxon>
        <taxon>Bacillati</taxon>
        <taxon>Actinomycetota</taxon>
        <taxon>Actinomycetes</taxon>
        <taxon>Streptosporangiales</taxon>
        <taxon>Streptosporangiaceae</taxon>
        <taxon>Planomonospora</taxon>
    </lineage>
</organism>
<dbReference type="RefSeq" id="WP_184937370.1">
    <property type="nucleotide sequence ID" value="NZ_BAAAWZ010000001.1"/>
</dbReference>
<dbReference type="AlphaFoldDB" id="A0A841CR45"/>